<feature type="compositionally biased region" description="Polar residues" evidence="1">
    <location>
        <begin position="119"/>
        <end position="128"/>
    </location>
</feature>
<evidence type="ECO:0000313" key="4">
    <source>
        <dbReference type="Proteomes" id="UP001159641"/>
    </source>
</evidence>
<name>A0AB34GTF4_ESCRO</name>
<feature type="compositionally biased region" description="Low complexity" evidence="1">
    <location>
        <begin position="160"/>
        <end position="175"/>
    </location>
</feature>
<feature type="compositionally biased region" description="Basic residues" evidence="1">
    <location>
        <begin position="17"/>
        <end position="30"/>
    </location>
</feature>
<dbReference type="EMBL" id="JAIQCJ010002137">
    <property type="protein sequence ID" value="KAJ8781900.1"/>
    <property type="molecule type" value="Genomic_DNA"/>
</dbReference>
<feature type="compositionally biased region" description="Low complexity" evidence="1">
    <location>
        <begin position="64"/>
        <end position="75"/>
    </location>
</feature>
<proteinExistence type="predicted"/>
<feature type="region of interest" description="Disordered" evidence="1">
    <location>
        <begin position="201"/>
        <end position="223"/>
    </location>
</feature>
<reference evidence="2 4" key="1">
    <citation type="submission" date="2022-11" db="EMBL/GenBank/DDBJ databases">
        <title>Whole genome sequence of Eschrichtius robustus ER-17-0199.</title>
        <authorList>
            <person name="Bruniche-Olsen A."/>
            <person name="Black A.N."/>
            <person name="Fields C.J."/>
            <person name="Walden K."/>
            <person name="Dewoody J.A."/>
        </authorList>
    </citation>
    <scope>NUCLEOTIDE SEQUENCE [LARGE SCALE GENOMIC DNA]</scope>
    <source>
        <strain evidence="2">ER-17-0199</strain>
        <tissue evidence="2">Blubber</tissue>
    </source>
</reference>
<comment type="caution">
    <text evidence="2">The sequence shown here is derived from an EMBL/GenBank/DDBJ whole genome shotgun (WGS) entry which is preliminary data.</text>
</comment>
<accession>A0AB34GTF4</accession>
<evidence type="ECO:0000256" key="1">
    <source>
        <dbReference type="SAM" id="MobiDB-lite"/>
    </source>
</evidence>
<gene>
    <name evidence="3" type="ORF">J1605_006335</name>
    <name evidence="2" type="ORF">J1605_010648</name>
</gene>
<dbReference type="AlphaFoldDB" id="A0AB34GTF4"/>
<sequence>MRPESVSYLGTSPSGHPARKRRPSTARRAGKAQPARLLEKAARCLAAGARGGRRTGREGRLGRRAPWVAQGAAEGPAGGGRVEAHTRRQGAPFPARRPRAPPPPAPSAPCPAQRRQTRRATSSCQAASAVSARPGRPPGSARGGAWGDRACGPSLPAAGPVSRSSAAPTAPSAPSLRTMGPRWLLLVAAGLSLCGPLLSARARGPKPARASSGMGRAGGGGTLLLRDSVGAPDCACCHSVPREPDGRSG</sequence>
<evidence type="ECO:0000313" key="3">
    <source>
        <dbReference type="EMBL" id="KAJ8786360.1"/>
    </source>
</evidence>
<organism evidence="2 4">
    <name type="scientific">Eschrichtius robustus</name>
    <name type="common">California gray whale</name>
    <name type="synonym">Eschrichtius gibbosus</name>
    <dbReference type="NCBI Taxonomy" id="9764"/>
    <lineage>
        <taxon>Eukaryota</taxon>
        <taxon>Metazoa</taxon>
        <taxon>Chordata</taxon>
        <taxon>Craniata</taxon>
        <taxon>Vertebrata</taxon>
        <taxon>Euteleostomi</taxon>
        <taxon>Mammalia</taxon>
        <taxon>Eutheria</taxon>
        <taxon>Laurasiatheria</taxon>
        <taxon>Artiodactyla</taxon>
        <taxon>Whippomorpha</taxon>
        <taxon>Cetacea</taxon>
        <taxon>Mysticeti</taxon>
        <taxon>Eschrichtiidae</taxon>
        <taxon>Eschrichtius</taxon>
    </lineage>
</organism>
<evidence type="ECO:0000313" key="2">
    <source>
        <dbReference type="EMBL" id="KAJ8781900.1"/>
    </source>
</evidence>
<keyword evidence="4" id="KW-1185">Reference proteome</keyword>
<feature type="compositionally biased region" description="Low complexity" evidence="1">
    <location>
        <begin position="131"/>
        <end position="140"/>
    </location>
</feature>
<protein>
    <submittedName>
        <fullName evidence="2">Uncharacterized protein</fullName>
    </submittedName>
</protein>
<feature type="compositionally biased region" description="Pro residues" evidence="1">
    <location>
        <begin position="100"/>
        <end position="109"/>
    </location>
</feature>
<dbReference type="EMBL" id="JAIQCJ010001992">
    <property type="protein sequence ID" value="KAJ8786360.1"/>
    <property type="molecule type" value="Genomic_DNA"/>
</dbReference>
<dbReference type="Proteomes" id="UP001159641">
    <property type="component" value="Unassembled WGS sequence"/>
</dbReference>
<feature type="region of interest" description="Disordered" evidence="1">
    <location>
        <begin position="1"/>
        <end position="176"/>
    </location>
</feature>